<gene>
    <name evidence="2" type="ORF">Goklo_004739</name>
</gene>
<comment type="caution">
    <text evidence="2">The sequence shown here is derived from an EMBL/GenBank/DDBJ whole genome shotgun (WGS) entry which is preliminary data.</text>
</comment>
<dbReference type="EMBL" id="JABFAB010000011">
    <property type="protein sequence ID" value="MBA0664788.1"/>
    <property type="molecule type" value="Genomic_DNA"/>
</dbReference>
<proteinExistence type="predicted"/>
<evidence type="ECO:0000313" key="2">
    <source>
        <dbReference type="EMBL" id="MBA0664788.1"/>
    </source>
</evidence>
<name>A0A7J8VPU5_9ROSI</name>
<keyword evidence="3" id="KW-1185">Reference proteome</keyword>
<dbReference type="Proteomes" id="UP000593573">
    <property type="component" value="Unassembled WGS sequence"/>
</dbReference>
<dbReference type="AlphaFoldDB" id="A0A7J8VPU5"/>
<evidence type="ECO:0000259" key="1">
    <source>
        <dbReference type="Pfam" id="PF13456"/>
    </source>
</evidence>
<dbReference type="GO" id="GO:0003676">
    <property type="term" value="F:nucleic acid binding"/>
    <property type="evidence" value="ECO:0007669"/>
    <property type="project" value="InterPro"/>
</dbReference>
<organism evidence="2 3">
    <name type="scientific">Gossypium klotzschianum</name>
    <dbReference type="NCBI Taxonomy" id="34286"/>
    <lineage>
        <taxon>Eukaryota</taxon>
        <taxon>Viridiplantae</taxon>
        <taxon>Streptophyta</taxon>
        <taxon>Embryophyta</taxon>
        <taxon>Tracheophyta</taxon>
        <taxon>Spermatophyta</taxon>
        <taxon>Magnoliopsida</taxon>
        <taxon>eudicotyledons</taxon>
        <taxon>Gunneridae</taxon>
        <taxon>Pentapetalae</taxon>
        <taxon>rosids</taxon>
        <taxon>malvids</taxon>
        <taxon>Malvales</taxon>
        <taxon>Malvaceae</taxon>
        <taxon>Malvoideae</taxon>
        <taxon>Gossypium</taxon>
    </lineage>
</organism>
<accession>A0A7J8VPU5</accession>
<dbReference type="Pfam" id="PF13456">
    <property type="entry name" value="RVT_3"/>
    <property type="match status" value="1"/>
</dbReference>
<dbReference type="InterPro" id="IPR002156">
    <property type="entry name" value="RNaseH_domain"/>
</dbReference>
<sequence>MVVTKSIHNPAAQCLVVVERDCLRFLPFVSTQLLPSIVASGSPHPLGFPPLTFYKLFFLGLSLILPIEVLAKIEGIIQPSDDVGLDMLAWDWSRNETFFIVETHKNYASGNWGGVELDSRCARYGVEVESNLHILRNCLPAKNFARQWLVGCTKTLGDILLFQAEARSMMEGLKLAQDRGYRKVEVENDNALLIESIYCGISEFNGLAEMQQLNLICNRE</sequence>
<feature type="domain" description="RNase H type-1" evidence="1">
    <location>
        <begin position="150"/>
        <end position="200"/>
    </location>
</feature>
<reference evidence="2 3" key="1">
    <citation type="journal article" date="2019" name="Genome Biol. Evol.">
        <title>Insights into the evolution of the New World diploid cottons (Gossypium, subgenus Houzingenia) based on genome sequencing.</title>
        <authorList>
            <person name="Grover C.E."/>
            <person name="Arick M.A. 2nd"/>
            <person name="Thrash A."/>
            <person name="Conover J.L."/>
            <person name="Sanders W.S."/>
            <person name="Peterson D.G."/>
            <person name="Frelichowski J.E."/>
            <person name="Scheffler J.A."/>
            <person name="Scheffler B.E."/>
            <person name="Wendel J.F."/>
        </authorList>
    </citation>
    <scope>NUCLEOTIDE SEQUENCE [LARGE SCALE GENOMIC DNA]</scope>
    <source>
        <strain evidence="2">57</strain>
        <tissue evidence="2">Leaf</tissue>
    </source>
</reference>
<dbReference type="OrthoDB" id="1288152at2759"/>
<protein>
    <recommendedName>
        <fullName evidence="1">RNase H type-1 domain-containing protein</fullName>
    </recommendedName>
</protein>
<dbReference type="GO" id="GO:0004523">
    <property type="term" value="F:RNA-DNA hybrid ribonuclease activity"/>
    <property type="evidence" value="ECO:0007669"/>
    <property type="project" value="InterPro"/>
</dbReference>
<evidence type="ECO:0000313" key="3">
    <source>
        <dbReference type="Proteomes" id="UP000593573"/>
    </source>
</evidence>